<dbReference type="Proteomes" id="UP000321827">
    <property type="component" value="Unassembled WGS sequence"/>
</dbReference>
<protein>
    <recommendedName>
        <fullName evidence="1">GerMN domain-containing protein</fullName>
    </recommendedName>
</protein>
<reference evidence="2 3" key="1">
    <citation type="submission" date="2019-07" db="EMBL/GenBank/DDBJ databases">
        <title>Whole genome shotgun sequence of Oceanithermus desulfurans NBRC 100063.</title>
        <authorList>
            <person name="Hosoyama A."/>
            <person name="Uohara A."/>
            <person name="Ohji S."/>
            <person name="Ichikawa N."/>
        </authorList>
    </citation>
    <scope>NUCLEOTIDE SEQUENCE [LARGE SCALE GENOMIC DNA]</scope>
    <source>
        <strain evidence="2 3">NBRC 100063</strain>
    </source>
</reference>
<evidence type="ECO:0000313" key="2">
    <source>
        <dbReference type="EMBL" id="GEM89300.1"/>
    </source>
</evidence>
<name>A0A511RI31_9DEIN</name>
<dbReference type="EMBL" id="BJXN01000004">
    <property type="protein sequence ID" value="GEM89300.1"/>
    <property type="molecule type" value="Genomic_DNA"/>
</dbReference>
<dbReference type="AlphaFoldDB" id="A0A511RI31"/>
<dbReference type="Pfam" id="PF10646">
    <property type="entry name" value="Germane"/>
    <property type="match status" value="1"/>
</dbReference>
<proteinExistence type="predicted"/>
<dbReference type="InterPro" id="IPR019606">
    <property type="entry name" value="GerMN"/>
</dbReference>
<dbReference type="SMART" id="SM00909">
    <property type="entry name" value="Germane"/>
    <property type="match status" value="1"/>
</dbReference>
<dbReference type="OrthoDB" id="34335at2"/>
<feature type="domain" description="GerMN" evidence="1">
    <location>
        <begin position="80"/>
        <end position="166"/>
    </location>
</feature>
<accession>A0A511RI31</accession>
<evidence type="ECO:0000259" key="1">
    <source>
        <dbReference type="SMART" id="SM00909"/>
    </source>
</evidence>
<organism evidence="2 3">
    <name type="scientific">Oceanithermus desulfurans NBRC 100063</name>
    <dbReference type="NCBI Taxonomy" id="1227550"/>
    <lineage>
        <taxon>Bacteria</taxon>
        <taxon>Thermotogati</taxon>
        <taxon>Deinococcota</taxon>
        <taxon>Deinococci</taxon>
        <taxon>Thermales</taxon>
        <taxon>Thermaceae</taxon>
        <taxon>Oceanithermus</taxon>
    </lineage>
</organism>
<dbReference type="RefSeq" id="WP_147145982.1">
    <property type="nucleotide sequence ID" value="NZ_BJXN01000004.1"/>
</dbReference>
<gene>
    <name evidence="2" type="ORF">ODE01S_07340</name>
</gene>
<evidence type="ECO:0000313" key="3">
    <source>
        <dbReference type="Proteomes" id="UP000321827"/>
    </source>
</evidence>
<comment type="caution">
    <text evidence="2">The sequence shown here is derived from an EMBL/GenBank/DDBJ whole genome shotgun (WGS) entry which is preliminary data.</text>
</comment>
<sequence>MKRYLTLWNVLGLLLLLVGVAVYLASSPARQSGVVNLPTEQVEPEVPREVELRLYFAKNDATGFLIEKRKVTLAPGESAYQRALDELVAGPTQGAAPIVPSGFPAPTVFVRGTTAYVDLPERYGRLGYGTTGETLLVYGMAYTVLDQGPVEEVRFLYRGQPAATLGHLSLLEPIRRAR</sequence>